<evidence type="ECO:0000313" key="2">
    <source>
        <dbReference type="EMBL" id="MCY0150614.1"/>
    </source>
</evidence>
<dbReference type="EMBL" id="JAOVZR010000001">
    <property type="protein sequence ID" value="MCY0149309.1"/>
    <property type="molecule type" value="Genomic_DNA"/>
</dbReference>
<dbReference type="EMBL" id="JAOVZR010000002">
    <property type="protein sequence ID" value="MCY0150614.1"/>
    <property type="molecule type" value="Genomic_DNA"/>
</dbReference>
<sequence>MQISMIAPNLEKGNQMQKVILAAIFSIAFIAGPNIALAGSNSKIVEIAMMSPALINLETGEEKTDVINICNDAKMACVHGVDTCCGGNACPEEGVCP</sequence>
<reference evidence="1" key="1">
    <citation type="submission" date="2022-10" db="EMBL/GenBank/DDBJ databases">
        <title>Hoeflea sp. G2-23, isolated from marine algae.</title>
        <authorList>
            <person name="Kristyanto S."/>
            <person name="Kim J.M."/>
            <person name="Jeon C.O."/>
        </authorList>
    </citation>
    <scope>NUCLEOTIDE SEQUENCE</scope>
    <source>
        <strain evidence="1">G2-23</strain>
    </source>
</reference>
<organism evidence="1 3">
    <name type="scientific">Hoeflea algicola</name>
    <dbReference type="NCBI Taxonomy" id="2983763"/>
    <lineage>
        <taxon>Bacteria</taxon>
        <taxon>Pseudomonadati</taxon>
        <taxon>Pseudomonadota</taxon>
        <taxon>Alphaproteobacteria</taxon>
        <taxon>Hyphomicrobiales</taxon>
        <taxon>Rhizobiaceae</taxon>
        <taxon>Hoeflea</taxon>
    </lineage>
</organism>
<gene>
    <name evidence="1" type="ORF">OEG84_16725</name>
    <name evidence="2" type="ORF">OEG84_23640</name>
</gene>
<keyword evidence="3" id="KW-1185">Reference proteome</keyword>
<comment type="caution">
    <text evidence="1">The sequence shown here is derived from an EMBL/GenBank/DDBJ whole genome shotgun (WGS) entry which is preliminary data.</text>
</comment>
<name>A0ABT3ZC42_9HYPH</name>
<evidence type="ECO:0000313" key="3">
    <source>
        <dbReference type="Proteomes" id="UP001073227"/>
    </source>
</evidence>
<dbReference type="RefSeq" id="WP_267654803.1">
    <property type="nucleotide sequence ID" value="NZ_JAOVZR010000001.1"/>
</dbReference>
<dbReference type="Proteomes" id="UP001073227">
    <property type="component" value="Unassembled WGS sequence"/>
</dbReference>
<proteinExistence type="predicted"/>
<evidence type="ECO:0000313" key="1">
    <source>
        <dbReference type="EMBL" id="MCY0149309.1"/>
    </source>
</evidence>
<protein>
    <submittedName>
        <fullName evidence="1">Uncharacterized protein</fullName>
    </submittedName>
</protein>
<accession>A0ABT3ZC42</accession>